<name>A0A8H7SPM5_9FUNG</name>
<sequence length="824" mass="92892">METVDTELTQLNISEQLRANSSFMKIMATLFHYGNQAMNAAQLVIAVRALNLLPLRGETPKSTIQGIISTSRKIARDLKISDPFRIDKDGVGRQAKYAIADEILNGITAPEKMAIPDEPIILRPVEYVASGGNYANHSGKRQRKISLIKHAKKKSKLQKTKKKENTEGSSDIEVDTDDDEYDFTITGSEDETNETNELIEEDTIADYSLLYSPPTADVDYIDPINFTEYPIAGHFAIVQQKGYSYPRFRSHEKIKIPKVNCEDKFRVTDILKDGAVKGRLFILADGHGGPGCSEYFVRKTPAAVDKLCSEYDVTTLGEESVQKKLESDIKTMIQVLDDEYLKMKREQIENKSSPEEHVDNDGCTLILNIFLGEWLININVGDSRTVLISAPEPSTAPPTSIENANTLGIDNDYKMDVVFASQDHKPYLEHLARHILENGGEFVDSVQNRVIKVDSDKLREDGNRHAKRISLKNARIRPKDYQAGLDKSAAQAAETAVANEVGGWAAQSAVRTTANANTSQTSPVVKNRIREDRIPSLNVARSCGDLDFKMDPLHKIISCEPDVTFIRISDQPYVDHTILLNGPHKEKRRHFLFMSTDGTFDYMYEETAERQNRAIAKVIGPMIEDGEKIGKYLLEEEERIKGQTIEHGKENKTEDAKKETKKNVKKDTKKEDKMDVDGDEEVDNSEDVTDNKSEKMDESDEKELDEKVSDKEESDEKDVNKEDDIKEDSVKDESTKEKDENEDTNTDTSPMDVDASSDNAKNEEFPRIPLLYRELTEEEAQARKVKERTLVSSARYFANREGAHGFFASTLQDYDDCTIILVEI</sequence>
<proteinExistence type="predicted"/>
<dbReference type="Proteomes" id="UP000613177">
    <property type="component" value="Unassembled WGS sequence"/>
</dbReference>
<organism evidence="3 4">
    <name type="scientific">Thamnidium elegans</name>
    <dbReference type="NCBI Taxonomy" id="101142"/>
    <lineage>
        <taxon>Eukaryota</taxon>
        <taxon>Fungi</taxon>
        <taxon>Fungi incertae sedis</taxon>
        <taxon>Mucoromycota</taxon>
        <taxon>Mucoromycotina</taxon>
        <taxon>Mucoromycetes</taxon>
        <taxon>Mucorales</taxon>
        <taxon>Mucorineae</taxon>
        <taxon>Mucoraceae</taxon>
        <taxon>Thamnidium</taxon>
    </lineage>
</organism>
<gene>
    <name evidence="3" type="ORF">INT48_007750</name>
</gene>
<feature type="domain" description="PPM-type phosphatase" evidence="2">
    <location>
        <begin position="247"/>
        <end position="824"/>
    </location>
</feature>
<feature type="compositionally biased region" description="Basic and acidic residues" evidence="1">
    <location>
        <begin position="717"/>
        <end position="739"/>
    </location>
</feature>
<dbReference type="SUPFAM" id="SSF81606">
    <property type="entry name" value="PP2C-like"/>
    <property type="match status" value="1"/>
</dbReference>
<accession>A0A8H7SPM5</accession>
<dbReference type="Pfam" id="PF00481">
    <property type="entry name" value="PP2C"/>
    <property type="match status" value="1"/>
</dbReference>
<feature type="compositionally biased region" description="Acidic residues" evidence="1">
    <location>
        <begin position="677"/>
        <end position="688"/>
    </location>
</feature>
<dbReference type="SMART" id="SM00332">
    <property type="entry name" value="PP2Cc"/>
    <property type="match status" value="1"/>
</dbReference>
<dbReference type="GO" id="GO:0004722">
    <property type="term" value="F:protein serine/threonine phosphatase activity"/>
    <property type="evidence" value="ECO:0007669"/>
    <property type="project" value="InterPro"/>
</dbReference>
<feature type="region of interest" description="Disordered" evidence="1">
    <location>
        <begin position="156"/>
        <end position="175"/>
    </location>
</feature>
<dbReference type="InterPro" id="IPR015655">
    <property type="entry name" value="PP2C"/>
</dbReference>
<evidence type="ECO:0000259" key="2">
    <source>
        <dbReference type="PROSITE" id="PS51746"/>
    </source>
</evidence>
<evidence type="ECO:0000313" key="3">
    <source>
        <dbReference type="EMBL" id="KAG2233314.1"/>
    </source>
</evidence>
<feature type="compositionally biased region" description="Basic and acidic residues" evidence="1">
    <location>
        <begin position="643"/>
        <end position="676"/>
    </location>
</feature>
<dbReference type="InterPro" id="IPR036457">
    <property type="entry name" value="PPM-type-like_dom_sf"/>
</dbReference>
<dbReference type="Gene3D" id="3.60.40.10">
    <property type="entry name" value="PPM-type phosphatase domain"/>
    <property type="match status" value="1"/>
</dbReference>
<protein>
    <recommendedName>
        <fullName evidence="2">PPM-type phosphatase domain-containing protein</fullName>
    </recommendedName>
</protein>
<keyword evidence="4" id="KW-1185">Reference proteome</keyword>
<dbReference type="PROSITE" id="PS51746">
    <property type="entry name" value="PPM_2"/>
    <property type="match status" value="1"/>
</dbReference>
<reference evidence="3" key="1">
    <citation type="submission" date="2021-01" db="EMBL/GenBank/DDBJ databases">
        <title>Metabolic potential, ecology and presence of endohyphal bacteria is reflected in genomic diversity of Mucoromycotina.</title>
        <authorList>
            <person name="Muszewska A."/>
            <person name="Okrasinska A."/>
            <person name="Steczkiewicz K."/>
            <person name="Drgas O."/>
            <person name="Orlowska M."/>
            <person name="Perlinska-Lenart U."/>
            <person name="Aleksandrzak-Piekarczyk T."/>
            <person name="Szatraj K."/>
            <person name="Zielenkiewicz U."/>
            <person name="Pilsyk S."/>
            <person name="Malc E."/>
            <person name="Mieczkowski P."/>
            <person name="Kruszewska J.S."/>
            <person name="Biernat P."/>
            <person name="Pawlowska J."/>
        </authorList>
    </citation>
    <scope>NUCLEOTIDE SEQUENCE</scope>
    <source>
        <strain evidence="3">WA0000018081</strain>
    </source>
</reference>
<evidence type="ECO:0000256" key="1">
    <source>
        <dbReference type="SAM" id="MobiDB-lite"/>
    </source>
</evidence>
<dbReference type="PANTHER" id="PTHR13832">
    <property type="entry name" value="PROTEIN PHOSPHATASE 2C"/>
    <property type="match status" value="1"/>
</dbReference>
<dbReference type="EMBL" id="JAEPRE010000083">
    <property type="protein sequence ID" value="KAG2233314.1"/>
    <property type="molecule type" value="Genomic_DNA"/>
</dbReference>
<evidence type="ECO:0000313" key="4">
    <source>
        <dbReference type="Proteomes" id="UP000613177"/>
    </source>
</evidence>
<dbReference type="OrthoDB" id="10025511at2759"/>
<feature type="region of interest" description="Disordered" evidence="1">
    <location>
        <begin position="643"/>
        <end position="769"/>
    </location>
</feature>
<dbReference type="InterPro" id="IPR001932">
    <property type="entry name" value="PPM-type_phosphatase-like_dom"/>
</dbReference>
<dbReference type="PANTHER" id="PTHR13832:SF827">
    <property type="entry name" value="PROTEIN PHOSPHATASE 1L"/>
    <property type="match status" value="1"/>
</dbReference>
<comment type="caution">
    <text evidence="3">The sequence shown here is derived from an EMBL/GenBank/DDBJ whole genome shotgun (WGS) entry which is preliminary data.</text>
</comment>
<dbReference type="AlphaFoldDB" id="A0A8H7SPM5"/>